<reference evidence="1" key="1">
    <citation type="submission" date="2019-01" db="EMBL/GenBank/DDBJ databases">
        <title>Draft genome sequences of three monokaryotic isolates of the white-rot basidiomycete fungus Dichomitus squalens.</title>
        <authorList>
            <consortium name="DOE Joint Genome Institute"/>
            <person name="Lopez S.C."/>
            <person name="Andreopoulos B."/>
            <person name="Pangilinan J."/>
            <person name="Lipzen A."/>
            <person name="Riley R."/>
            <person name="Ahrendt S."/>
            <person name="Ng V."/>
            <person name="Barry K."/>
            <person name="Daum C."/>
            <person name="Grigoriev I.V."/>
            <person name="Hilden K.S."/>
            <person name="Makela M.R."/>
            <person name="de Vries R.P."/>
        </authorList>
    </citation>
    <scope>NUCLEOTIDE SEQUENCE [LARGE SCALE GENOMIC DNA]</scope>
    <source>
        <strain evidence="1">OM18370.1</strain>
    </source>
</reference>
<gene>
    <name evidence="1" type="ORF">BD311DRAFT_761169</name>
</gene>
<dbReference type="EMBL" id="ML143436">
    <property type="protein sequence ID" value="TBU27128.1"/>
    <property type="molecule type" value="Genomic_DNA"/>
</dbReference>
<name>A0A4Q9MK55_9APHY</name>
<organism evidence="1">
    <name type="scientific">Dichomitus squalens</name>
    <dbReference type="NCBI Taxonomy" id="114155"/>
    <lineage>
        <taxon>Eukaryota</taxon>
        <taxon>Fungi</taxon>
        <taxon>Dikarya</taxon>
        <taxon>Basidiomycota</taxon>
        <taxon>Agaricomycotina</taxon>
        <taxon>Agaricomycetes</taxon>
        <taxon>Polyporales</taxon>
        <taxon>Polyporaceae</taxon>
        <taxon>Dichomitus</taxon>
    </lineage>
</organism>
<dbReference type="Proteomes" id="UP000292957">
    <property type="component" value="Unassembled WGS sequence"/>
</dbReference>
<evidence type="ECO:0000313" key="1">
    <source>
        <dbReference type="EMBL" id="TBU27128.1"/>
    </source>
</evidence>
<dbReference type="AlphaFoldDB" id="A0A4Q9MK55"/>
<protein>
    <submittedName>
        <fullName evidence="1">Uncharacterized protein</fullName>
    </submittedName>
</protein>
<accession>A0A4Q9MK55</accession>
<sequence length="81" mass="9232">MGLRYGALAVISAVITTRRAAKSRRWTKEGKVIMPRSYDTKRYFTLPYTTSLKGGSLNLLASARKPKSERALYRGQEELYM</sequence>
<proteinExistence type="predicted"/>